<name>A0A538TAU8_UNCEI</name>
<evidence type="ECO:0000313" key="3">
    <source>
        <dbReference type="EMBL" id="TMQ60759.1"/>
    </source>
</evidence>
<organism evidence="3 4">
    <name type="scientific">Eiseniibacteriota bacterium</name>
    <dbReference type="NCBI Taxonomy" id="2212470"/>
    <lineage>
        <taxon>Bacteria</taxon>
        <taxon>Candidatus Eiseniibacteriota</taxon>
    </lineage>
</organism>
<keyword evidence="2" id="KW-0012">Acyltransferase</keyword>
<dbReference type="Proteomes" id="UP000320913">
    <property type="component" value="Unassembled WGS sequence"/>
</dbReference>
<protein>
    <recommendedName>
        <fullName evidence="5">Glucose-1-phosphate thymidylyltransferase</fullName>
    </recommendedName>
</protein>
<dbReference type="Gene3D" id="2.160.10.10">
    <property type="entry name" value="Hexapeptide repeat proteins"/>
    <property type="match status" value="1"/>
</dbReference>
<dbReference type="EMBL" id="VBOV01000070">
    <property type="protein sequence ID" value="TMQ60759.1"/>
    <property type="molecule type" value="Genomic_DNA"/>
</dbReference>
<evidence type="ECO:0000256" key="2">
    <source>
        <dbReference type="ARBA" id="ARBA00023315"/>
    </source>
</evidence>
<dbReference type="PANTHER" id="PTHR43584:SF9">
    <property type="entry name" value="TRANSFERASE HEXAPEPTIDE REPEAT CONTAINING PROTEIN"/>
    <property type="match status" value="1"/>
</dbReference>
<keyword evidence="1" id="KW-0808">Transferase</keyword>
<proteinExistence type="predicted"/>
<evidence type="ECO:0000256" key="1">
    <source>
        <dbReference type="ARBA" id="ARBA00022679"/>
    </source>
</evidence>
<dbReference type="PANTHER" id="PTHR43584">
    <property type="entry name" value="NUCLEOTIDYL TRANSFERASE"/>
    <property type="match status" value="1"/>
</dbReference>
<evidence type="ECO:0000313" key="4">
    <source>
        <dbReference type="Proteomes" id="UP000320913"/>
    </source>
</evidence>
<comment type="caution">
    <text evidence="3">The sequence shown here is derived from an EMBL/GenBank/DDBJ whole genome shotgun (WGS) entry which is preliminary data.</text>
</comment>
<evidence type="ECO:0008006" key="5">
    <source>
        <dbReference type="Google" id="ProtNLM"/>
    </source>
</evidence>
<dbReference type="SUPFAM" id="SSF51161">
    <property type="entry name" value="Trimeric LpxA-like enzymes"/>
    <property type="match status" value="1"/>
</dbReference>
<dbReference type="AlphaFoldDB" id="A0A538TAU8"/>
<dbReference type="GO" id="GO:0016779">
    <property type="term" value="F:nucleotidyltransferase activity"/>
    <property type="evidence" value="ECO:0007669"/>
    <property type="project" value="UniProtKB-ARBA"/>
</dbReference>
<gene>
    <name evidence="3" type="ORF">E6K75_02610</name>
</gene>
<dbReference type="NCBIfam" id="TIGR03991">
    <property type="entry name" value="alt_bact_glmU"/>
    <property type="match status" value="1"/>
</dbReference>
<reference evidence="3 4" key="1">
    <citation type="journal article" date="2019" name="Nat. Microbiol.">
        <title>Mediterranean grassland soil C-N compound turnover is dependent on rainfall and depth, and is mediated by genomically divergent microorganisms.</title>
        <authorList>
            <person name="Diamond S."/>
            <person name="Andeer P.F."/>
            <person name="Li Z."/>
            <person name="Crits-Christoph A."/>
            <person name="Burstein D."/>
            <person name="Anantharaman K."/>
            <person name="Lane K.R."/>
            <person name="Thomas B.C."/>
            <person name="Pan C."/>
            <person name="Northen T.R."/>
            <person name="Banfield J.F."/>
        </authorList>
    </citation>
    <scope>NUCLEOTIDE SEQUENCE [LARGE SCALE GENOMIC DNA]</scope>
    <source>
        <strain evidence="3">WS_5</strain>
    </source>
</reference>
<dbReference type="Pfam" id="PF13562">
    <property type="entry name" value="NTP_transf_4"/>
    <property type="match status" value="1"/>
</dbReference>
<dbReference type="GO" id="GO:0016746">
    <property type="term" value="F:acyltransferase activity"/>
    <property type="evidence" value="ECO:0007669"/>
    <property type="project" value="UniProtKB-KW"/>
</dbReference>
<dbReference type="InterPro" id="IPR011004">
    <property type="entry name" value="Trimer_LpxA-like_sf"/>
</dbReference>
<dbReference type="InterPro" id="IPR023917">
    <property type="entry name" value="Bifunctiontional_GlmU_bac-type"/>
</dbReference>
<dbReference type="InterPro" id="IPR050065">
    <property type="entry name" value="GlmU-like"/>
</dbReference>
<sequence length="394" mass="43464">MNLCIYEDLEAGSFGPLTLLRPVFALRCGIFTLAEKLALAFPEAKLHLLVRPHLEEWTRMLYPHAEVTEPSQDDTLFVNGRLCMTDDEVLHFMAASPQEVSYVAQGILFAAKVRGERVKHVVRHLREGDADRAFEDVRLPAEVQAFLARSGADLIRWSPRQILQDSRYLFEPGVVRGTVDSGAHLVKPESAAVGESAIVRAGAKIRAGTSIGPVCRVGGEVAETVFQGYANKQHDGFVGHSFVGEWVNLGANTNNSDLKNTYTPVRTYRSARDFLEKKGEDSGQLLLGLQLGDFTKTGISTSFTTGALVGIGCNLYGTELMPAYVSSFVWGSSGAFQEHRIDPMVATAARAMERRKIPLATELDALLRRAHEESRDDRELFLDAMSNARREPMP</sequence>
<accession>A0A538TAU8</accession>